<dbReference type="Pfam" id="PF00069">
    <property type="entry name" value="Pkinase"/>
    <property type="match status" value="1"/>
</dbReference>
<dbReference type="PROSITE" id="PS50011">
    <property type="entry name" value="PROTEIN_KINASE_DOM"/>
    <property type="match status" value="1"/>
</dbReference>
<dbReference type="PANTHER" id="PTHR11102:SF160">
    <property type="entry name" value="ERAD-ASSOCIATED E3 UBIQUITIN-PROTEIN LIGASE COMPONENT HRD3"/>
    <property type="match status" value="1"/>
</dbReference>
<dbReference type="CDD" id="cd00180">
    <property type="entry name" value="PKc"/>
    <property type="match status" value="1"/>
</dbReference>
<comment type="similarity">
    <text evidence="1">Belongs to the sel-1 family.</text>
</comment>
<dbReference type="PROSITE" id="PS00107">
    <property type="entry name" value="PROTEIN_KINASE_ATP"/>
    <property type="match status" value="1"/>
</dbReference>
<evidence type="ECO:0000256" key="2">
    <source>
        <dbReference type="PROSITE-ProRule" id="PRU00339"/>
    </source>
</evidence>
<evidence type="ECO:0000313" key="6">
    <source>
        <dbReference type="Proteomes" id="UP001470230"/>
    </source>
</evidence>
<accession>A0ABR2HAM8</accession>
<name>A0ABR2HAM8_9EUKA</name>
<dbReference type="SMART" id="SM00671">
    <property type="entry name" value="SEL1"/>
    <property type="match status" value="17"/>
</dbReference>
<keyword evidence="6" id="KW-1185">Reference proteome</keyword>
<keyword evidence="3" id="KW-0067">ATP-binding</keyword>
<dbReference type="InterPro" id="IPR000719">
    <property type="entry name" value="Prot_kinase_dom"/>
</dbReference>
<evidence type="ECO:0000313" key="5">
    <source>
        <dbReference type="EMBL" id="KAK8843301.1"/>
    </source>
</evidence>
<feature type="binding site" evidence="3">
    <location>
        <position position="90"/>
    </location>
    <ligand>
        <name>ATP</name>
        <dbReference type="ChEBI" id="CHEBI:30616"/>
    </ligand>
</feature>
<feature type="repeat" description="TPR" evidence="2">
    <location>
        <begin position="832"/>
        <end position="865"/>
    </location>
</feature>
<dbReference type="SUPFAM" id="SSF56112">
    <property type="entry name" value="Protein kinase-like (PK-like)"/>
    <property type="match status" value="1"/>
</dbReference>
<dbReference type="InterPro" id="IPR017441">
    <property type="entry name" value="Protein_kinase_ATP_BS"/>
</dbReference>
<dbReference type="SUPFAM" id="SSF81901">
    <property type="entry name" value="HCP-like"/>
    <property type="match status" value="5"/>
</dbReference>
<dbReference type="InterPro" id="IPR050767">
    <property type="entry name" value="Sel1_AlgK"/>
</dbReference>
<feature type="domain" description="Protein kinase" evidence="4">
    <location>
        <begin position="61"/>
        <end position="302"/>
    </location>
</feature>
<dbReference type="Proteomes" id="UP001470230">
    <property type="component" value="Unassembled WGS sequence"/>
</dbReference>
<dbReference type="Pfam" id="PF08238">
    <property type="entry name" value="Sel1"/>
    <property type="match status" value="19"/>
</dbReference>
<dbReference type="EMBL" id="JAPFFF010000035">
    <property type="protein sequence ID" value="KAK8843301.1"/>
    <property type="molecule type" value="Genomic_DNA"/>
</dbReference>
<protein>
    <recommendedName>
        <fullName evidence="4">Protein kinase domain-containing protein</fullName>
    </recommendedName>
</protein>
<evidence type="ECO:0000259" key="4">
    <source>
        <dbReference type="PROSITE" id="PS50011"/>
    </source>
</evidence>
<reference evidence="5 6" key="1">
    <citation type="submission" date="2024-04" db="EMBL/GenBank/DDBJ databases">
        <title>Tritrichomonas musculus Genome.</title>
        <authorList>
            <person name="Alves-Ferreira E."/>
            <person name="Grigg M."/>
            <person name="Lorenzi H."/>
            <person name="Galac M."/>
        </authorList>
    </citation>
    <scope>NUCLEOTIDE SEQUENCE [LARGE SCALE GENOMIC DNA]</scope>
    <source>
        <strain evidence="5 6">EAF2021</strain>
    </source>
</reference>
<dbReference type="Gene3D" id="1.25.40.10">
    <property type="entry name" value="Tetratricopeptide repeat domain"/>
    <property type="match status" value="4"/>
</dbReference>
<gene>
    <name evidence="5" type="ORF">M9Y10_025156</name>
</gene>
<dbReference type="Gene3D" id="1.10.510.10">
    <property type="entry name" value="Transferase(Phosphotransferase) domain 1"/>
    <property type="match status" value="1"/>
</dbReference>
<proteinExistence type="inferred from homology"/>
<evidence type="ECO:0000256" key="3">
    <source>
        <dbReference type="PROSITE-ProRule" id="PRU10141"/>
    </source>
</evidence>
<dbReference type="InterPro" id="IPR006597">
    <property type="entry name" value="Sel1-like"/>
</dbReference>
<dbReference type="InterPro" id="IPR019734">
    <property type="entry name" value="TPR_rpt"/>
</dbReference>
<dbReference type="SMART" id="SM00220">
    <property type="entry name" value="S_TKc"/>
    <property type="match status" value="1"/>
</dbReference>
<sequence>MHEIKNFSSKFQIINRKFIAFWKSIVNCISGFLIKKAYDNSKSNDKFNEIQETIEKANQCYVSLREIGNGSSARVELIYYIKMERIFALKIPFYNKTEQIEKERENYLEFQIPFISKYYGYFIESDSPGKRVIYLLIEFIDGQTLDKYDQTKLSLLEKVNIVFTVILTINYFHSKEYVYRDLHMNNIIINKDKEVKLIDLDRLIKINKQQTHDFYFQNVPPEVKLGQIFTYKSDIYLLGHLIYFLLFKNNEISNQKDSICIPNEIISIIPKEELLEDVFKRCLCKDPKKRPTIFHLILKLYFDFLAYIPPQGKKEQDLISFLEEYVLSSKEKDECMFLAIIYSEDRYISRDPRKTYHYSYLAAEQNNPYAQYMLGLMYYKGRDVPRDIEKAVKYFELSANQNNIESQYLLGIIYTHGINNYYNPDGVNYYYFYSNCDKTIRINVEFGLRDIKSGSIDIKKAICYFTLAADQGHVESQYKLGEIYYLLDSPSDIYRAIHYFELAANQGYLMSLYYLGIIYFVDSRVPCDIHKAIHYFTLAAKHNHVESLYDLGIIYEKGEYVQKDIKKAISYFELAAKQGDVASQYHLALCYCFKSDNVPMNINKAIHYFSLAAKQNYERSFFWLGNIYFVGWYIEPDYNKAFYYLTQAAKNNDSDSQYYLGFFYLEGIIGQKSIDEAIHYFELAAKQNHQEAIFQLGYIYDVYIPGNTNKSIEYFTQIAKIGHKKAQFNLAAIYYFGKGVPHDLNRAYFYCKLAADQNLAEAQNLMGHIYYEGIVVPRDINKAIYYYTLAAEQNFSYSLTNLGLLYFKGEDVKNDYEKAIHYFSLAAKQNDSTALYYLGNIFLDYYDLDKAVDYFLRAAKNNHRDSQYMLGMIYYYDAIIDNIYNINKSIYFFSLAAEQNVPKAQFALGCIYYEGLYVNYDIQKAIHYFKEASCFNHQCAKNNLGVIYKTVKEAKRNIYDAIEYFEEAISQKDDAVAMFNLAHIYFYEEVPNSNIERAIELLYKASQEGIIYSLELLSLAIIKKYVILNNHEKIDSSKMVKFFRWSVLREIFRNSTRYQQLYDDLKEINLVYYMNKIENQTRKKRHEIKDKRQKINSLFYEGLGNI</sequence>
<dbReference type="InterPro" id="IPR011990">
    <property type="entry name" value="TPR-like_helical_dom_sf"/>
</dbReference>
<organism evidence="5 6">
    <name type="scientific">Tritrichomonas musculus</name>
    <dbReference type="NCBI Taxonomy" id="1915356"/>
    <lineage>
        <taxon>Eukaryota</taxon>
        <taxon>Metamonada</taxon>
        <taxon>Parabasalia</taxon>
        <taxon>Tritrichomonadida</taxon>
        <taxon>Tritrichomonadidae</taxon>
        <taxon>Tritrichomonas</taxon>
    </lineage>
</organism>
<keyword evidence="3" id="KW-0547">Nucleotide-binding</keyword>
<evidence type="ECO:0000256" key="1">
    <source>
        <dbReference type="ARBA" id="ARBA00038101"/>
    </source>
</evidence>
<comment type="caution">
    <text evidence="5">The sequence shown here is derived from an EMBL/GenBank/DDBJ whole genome shotgun (WGS) entry which is preliminary data.</text>
</comment>
<dbReference type="InterPro" id="IPR011009">
    <property type="entry name" value="Kinase-like_dom_sf"/>
</dbReference>
<keyword evidence="2" id="KW-0802">TPR repeat</keyword>
<dbReference type="PROSITE" id="PS50005">
    <property type="entry name" value="TPR"/>
    <property type="match status" value="1"/>
</dbReference>
<dbReference type="PANTHER" id="PTHR11102">
    <property type="entry name" value="SEL-1-LIKE PROTEIN"/>
    <property type="match status" value="1"/>
</dbReference>